<dbReference type="OrthoDB" id="978at2759"/>
<evidence type="ECO:0000313" key="7">
    <source>
        <dbReference type="EMBL" id="AYO42645.1"/>
    </source>
</evidence>
<dbReference type="PANTHER" id="PTHR12303">
    <property type="entry name" value="CARNOSINE N-METHYLTRANSFERASE"/>
    <property type="match status" value="1"/>
</dbReference>
<gene>
    <name evidence="7" type="ORF">DNF11_1695</name>
</gene>
<dbReference type="SMART" id="SM01296">
    <property type="entry name" value="N2227"/>
    <property type="match status" value="1"/>
</dbReference>
<feature type="region of interest" description="Disordered" evidence="6">
    <location>
        <begin position="100"/>
        <end position="120"/>
    </location>
</feature>
<evidence type="ECO:0000256" key="5">
    <source>
        <dbReference type="ARBA" id="ARBA00022691"/>
    </source>
</evidence>
<dbReference type="GO" id="GO:0032259">
    <property type="term" value="P:methylation"/>
    <property type="evidence" value="ECO:0007669"/>
    <property type="project" value="UniProtKB-KW"/>
</dbReference>
<comment type="similarity">
    <text evidence="1">Belongs to the carnosine N-methyltransferase family.</text>
</comment>
<evidence type="ECO:0000256" key="6">
    <source>
        <dbReference type="SAM" id="MobiDB-lite"/>
    </source>
</evidence>
<dbReference type="InterPro" id="IPR029063">
    <property type="entry name" value="SAM-dependent_MTases_sf"/>
</dbReference>
<evidence type="ECO:0000256" key="3">
    <source>
        <dbReference type="ARBA" id="ARBA00022603"/>
    </source>
</evidence>
<dbReference type="GO" id="GO:0030735">
    <property type="term" value="F:carnosine N-methyltransferase activity"/>
    <property type="evidence" value="ECO:0007669"/>
    <property type="project" value="UniProtKB-EC"/>
</dbReference>
<accession>A0A3G2S3S6</accession>
<dbReference type="Proteomes" id="UP000269793">
    <property type="component" value="Chromosome III"/>
</dbReference>
<evidence type="ECO:0000256" key="4">
    <source>
        <dbReference type="ARBA" id="ARBA00022679"/>
    </source>
</evidence>
<keyword evidence="8" id="KW-1185">Reference proteome</keyword>
<dbReference type="AlphaFoldDB" id="A0A3G2S3S6"/>
<dbReference type="Pfam" id="PF07942">
    <property type="entry name" value="CARME"/>
    <property type="match status" value="1"/>
</dbReference>
<name>A0A3G2S3S6_MALR7</name>
<dbReference type="VEuPathDB" id="FungiDB:DNF11_1695"/>
<dbReference type="InterPro" id="IPR012901">
    <property type="entry name" value="CARME"/>
</dbReference>
<proteinExistence type="inferred from homology"/>
<keyword evidence="4" id="KW-0808">Transferase</keyword>
<evidence type="ECO:0000313" key="8">
    <source>
        <dbReference type="Proteomes" id="UP000269793"/>
    </source>
</evidence>
<evidence type="ECO:0000256" key="1">
    <source>
        <dbReference type="ARBA" id="ARBA00010086"/>
    </source>
</evidence>
<keyword evidence="3" id="KW-0489">Methyltransferase</keyword>
<evidence type="ECO:0000256" key="2">
    <source>
        <dbReference type="ARBA" id="ARBA00012003"/>
    </source>
</evidence>
<dbReference type="SUPFAM" id="SSF53335">
    <property type="entry name" value="S-adenosyl-L-methionine-dependent methyltransferases"/>
    <property type="match status" value="1"/>
</dbReference>
<dbReference type="PANTHER" id="PTHR12303:SF6">
    <property type="entry name" value="CARNOSINE N-METHYLTRANSFERASE"/>
    <property type="match status" value="1"/>
</dbReference>
<reference evidence="7 8" key="1">
    <citation type="submission" date="2018-10" db="EMBL/GenBank/DDBJ databases">
        <title>Complete genome sequence of Malassezia restricta CBS 7877.</title>
        <authorList>
            <person name="Morand S.C."/>
            <person name="Bertignac M."/>
            <person name="Iltis A."/>
            <person name="Kolder I."/>
            <person name="Pirovano W."/>
            <person name="Jourdain R."/>
            <person name="Clavaud C."/>
        </authorList>
    </citation>
    <scope>NUCLEOTIDE SEQUENCE [LARGE SCALE GENOMIC DNA]</scope>
    <source>
        <strain evidence="7 8">CBS 7877</strain>
    </source>
</reference>
<organism evidence="7 8">
    <name type="scientific">Malassezia restricta (strain ATCC 96810 / NBRC 103918 / CBS 7877)</name>
    <name type="common">Seborrheic dermatitis infection agent</name>
    <dbReference type="NCBI Taxonomy" id="425264"/>
    <lineage>
        <taxon>Eukaryota</taxon>
        <taxon>Fungi</taxon>
        <taxon>Dikarya</taxon>
        <taxon>Basidiomycota</taxon>
        <taxon>Ustilaginomycotina</taxon>
        <taxon>Malasseziomycetes</taxon>
        <taxon>Malasseziales</taxon>
        <taxon>Malasseziaceae</taxon>
        <taxon>Malassezia</taxon>
    </lineage>
</organism>
<dbReference type="EMBL" id="CP033150">
    <property type="protein sequence ID" value="AYO42645.1"/>
    <property type="molecule type" value="Genomic_DNA"/>
</dbReference>
<protein>
    <recommendedName>
        <fullName evidence="2">carnosine N-methyltransferase</fullName>
        <ecNumber evidence="2">2.1.1.22</ecNumber>
    </recommendedName>
</protein>
<dbReference type="Gene3D" id="3.40.50.150">
    <property type="entry name" value="Vaccinia Virus protein VP39"/>
    <property type="match status" value="1"/>
</dbReference>
<keyword evidence="5" id="KW-0949">S-adenosyl-L-methionine</keyword>
<dbReference type="EC" id="2.1.1.22" evidence="2"/>
<sequence>MSVDTDERDHFQAVLRAWDDYLPYSLHRNNERRSSLYAQPHEHQAMLSSLSTPVPGPPGTPGAYAGFRDKLNEMDDRIRRNADVLSSMAQFCHSFLGIMNTEPSMPPRTEQPTRSVSDRDQDRVRTVLKQMVRDWSQEGAEERKLAYDPIIEAVVSRVPRNRRVLVPGSGLGRLAFELTQRGYACQGNEFSYFMLIPAHFILNCTERIHQHALFPFVHSASNWRSASDMLRCIHVPDVLPSSLPEEADFSMVAGEFVEVYAKPEEHGAWDVVATCYFMDTAKNVLRYLEVINAVLPIGGLWINVGPLLWHFEHDTEPSLELTLEELLALAVECGFEVEERRTLAPQTYTGAPLSMLSHHYVPEFWVCKKVRHHPMAPSI</sequence>